<evidence type="ECO:0000256" key="1">
    <source>
        <dbReference type="SAM" id="MobiDB-lite"/>
    </source>
</evidence>
<evidence type="ECO:0000313" key="3">
    <source>
        <dbReference type="Proteomes" id="UP001176940"/>
    </source>
</evidence>
<dbReference type="Proteomes" id="UP001176940">
    <property type="component" value="Unassembled WGS sequence"/>
</dbReference>
<proteinExistence type="predicted"/>
<organism evidence="2 3">
    <name type="scientific">Ranitomeya imitator</name>
    <name type="common">mimic poison frog</name>
    <dbReference type="NCBI Taxonomy" id="111125"/>
    <lineage>
        <taxon>Eukaryota</taxon>
        <taxon>Metazoa</taxon>
        <taxon>Chordata</taxon>
        <taxon>Craniata</taxon>
        <taxon>Vertebrata</taxon>
        <taxon>Euteleostomi</taxon>
        <taxon>Amphibia</taxon>
        <taxon>Batrachia</taxon>
        <taxon>Anura</taxon>
        <taxon>Neobatrachia</taxon>
        <taxon>Hyloidea</taxon>
        <taxon>Dendrobatidae</taxon>
        <taxon>Dendrobatinae</taxon>
        <taxon>Ranitomeya</taxon>
    </lineage>
</organism>
<gene>
    <name evidence="2" type="ORF">RIMI_LOCUS11489312</name>
</gene>
<name>A0ABN9LVE5_9NEOB</name>
<evidence type="ECO:0000313" key="2">
    <source>
        <dbReference type="EMBL" id="CAJ0946847.1"/>
    </source>
</evidence>
<accession>A0ABN9LVE5</accession>
<keyword evidence="3" id="KW-1185">Reference proteome</keyword>
<dbReference type="EMBL" id="CAUEEQ010026073">
    <property type="protein sequence ID" value="CAJ0946847.1"/>
    <property type="molecule type" value="Genomic_DNA"/>
</dbReference>
<comment type="caution">
    <text evidence="2">The sequence shown here is derived from an EMBL/GenBank/DDBJ whole genome shotgun (WGS) entry which is preliminary data.</text>
</comment>
<reference evidence="2" key="1">
    <citation type="submission" date="2023-07" db="EMBL/GenBank/DDBJ databases">
        <authorList>
            <person name="Stuckert A."/>
        </authorList>
    </citation>
    <scope>NUCLEOTIDE SEQUENCE</scope>
</reference>
<sequence>MIIIPIVINQDLQVHQALQAMLDQGVNLDLLAVLDSQEHLVFKDHLEKEAYQEKREREATLELDHKDPEGLLDLQDHQVTLGQDHQDLKALQGHQGLLVVQPESGPVEPDNQPYVVPMPQERSDDEDYDHHEYAEHMRWRRSLRKNVEKS</sequence>
<protein>
    <submittedName>
        <fullName evidence="2">Uncharacterized protein</fullName>
    </submittedName>
</protein>
<feature type="region of interest" description="Disordered" evidence="1">
    <location>
        <begin position="101"/>
        <end position="126"/>
    </location>
</feature>